<gene>
    <name evidence="17" type="ORF">BCR36DRAFT_581992</name>
</gene>
<keyword evidence="6 11" id="KW-0460">Magnesium</keyword>
<dbReference type="NCBIfam" id="TIGR00127">
    <property type="entry name" value="nadp_idh_euk"/>
    <property type="match status" value="1"/>
</dbReference>
<dbReference type="GO" id="GO:0051287">
    <property type="term" value="F:NAD binding"/>
    <property type="evidence" value="ECO:0007669"/>
    <property type="project" value="InterPro"/>
</dbReference>
<keyword evidence="9 11" id="KW-0464">Manganese</keyword>
<dbReference type="InterPro" id="IPR019818">
    <property type="entry name" value="IsoCit/isopropylmalate_DH_CS"/>
</dbReference>
<evidence type="ECO:0000313" key="18">
    <source>
        <dbReference type="Proteomes" id="UP000193719"/>
    </source>
</evidence>
<dbReference type="PROSITE" id="PS00470">
    <property type="entry name" value="IDH_IMDH"/>
    <property type="match status" value="1"/>
</dbReference>
<dbReference type="EMBL" id="MCFH01000012">
    <property type="protein sequence ID" value="ORX53706.1"/>
    <property type="molecule type" value="Genomic_DNA"/>
</dbReference>
<dbReference type="InterPro" id="IPR024084">
    <property type="entry name" value="IsoPropMal-DH-like_dom"/>
</dbReference>
<evidence type="ECO:0000256" key="9">
    <source>
        <dbReference type="ARBA" id="ARBA00023211"/>
    </source>
</evidence>
<dbReference type="GO" id="GO:0006097">
    <property type="term" value="P:glyoxylate cycle"/>
    <property type="evidence" value="ECO:0007669"/>
    <property type="project" value="UniProtKB-KW"/>
</dbReference>
<reference evidence="17 18" key="1">
    <citation type="submission" date="2016-08" db="EMBL/GenBank/DDBJ databases">
        <title>Genomes of anaerobic fungi encode conserved fungal cellulosomes for biomass hydrolysis.</title>
        <authorList>
            <consortium name="DOE Joint Genome Institute"/>
            <person name="Haitjema C.H."/>
            <person name="Gilmore S.P."/>
            <person name="Henske J.K."/>
            <person name="Solomon K.V."/>
            <person name="De Groot R."/>
            <person name="Kuo A."/>
            <person name="Mondo S.J."/>
            <person name="Salamov A.A."/>
            <person name="Labutti K."/>
            <person name="Zhao Z."/>
            <person name="Chiniquy J."/>
            <person name="Barry K."/>
            <person name="Brewer H.M."/>
            <person name="Purvine S.O."/>
            <person name="Wright A.T."/>
            <person name="Boxma B."/>
            <person name="Van Alen T."/>
            <person name="Hackstein J.H."/>
            <person name="Baker S.E."/>
            <person name="Grigoriev I.V."/>
            <person name="O'Malley M.A."/>
        </authorList>
    </citation>
    <scope>NUCLEOTIDE SEQUENCE [LARGE SCALE GENOMIC DNA]</scope>
    <source>
        <strain evidence="18">finn</strain>
    </source>
</reference>
<dbReference type="PIRSF" id="PIRSF000108">
    <property type="entry name" value="IDH_NADP"/>
    <property type="match status" value="1"/>
</dbReference>
<dbReference type="GO" id="GO:0006102">
    <property type="term" value="P:isocitrate metabolic process"/>
    <property type="evidence" value="ECO:0007669"/>
    <property type="project" value="InterPro"/>
</dbReference>
<dbReference type="PANTHER" id="PTHR11822">
    <property type="entry name" value="NADP-SPECIFIC ISOCITRATE DEHYDROGENASE"/>
    <property type="match status" value="1"/>
</dbReference>
<protein>
    <recommendedName>
        <fullName evidence="11">Isocitrate dehydrogenase [NADP]</fullName>
        <ecNumber evidence="11">1.1.1.42</ecNumber>
    </recommendedName>
</protein>
<feature type="binding site" evidence="13">
    <location>
        <begin position="95"/>
        <end position="101"/>
    </location>
    <ligand>
        <name>D-threo-isocitrate</name>
        <dbReference type="ChEBI" id="CHEBI:15562"/>
    </ligand>
</feature>
<keyword evidence="5 11" id="KW-0479">Metal-binding</keyword>
<evidence type="ECO:0000256" key="2">
    <source>
        <dbReference type="ARBA" id="ARBA00007769"/>
    </source>
</evidence>
<evidence type="ECO:0000256" key="12">
    <source>
        <dbReference type="PIRSR" id="PIRSR000108-1"/>
    </source>
</evidence>
<evidence type="ECO:0000256" key="6">
    <source>
        <dbReference type="ARBA" id="ARBA00022842"/>
    </source>
</evidence>
<keyword evidence="18" id="KW-1185">Reference proteome</keyword>
<evidence type="ECO:0000256" key="5">
    <source>
        <dbReference type="ARBA" id="ARBA00022723"/>
    </source>
</evidence>
<keyword evidence="7 11" id="KW-0521">NADP</keyword>
<dbReference type="GO" id="GO:0004450">
    <property type="term" value="F:isocitrate dehydrogenase (NADP+) activity"/>
    <property type="evidence" value="ECO:0007669"/>
    <property type="project" value="UniProtKB-EC"/>
</dbReference>
<dbReference type="EC" id="1.1.1.42" evidence="11"/>
<comment type="cofactor">
    <cofactor evidence="11 14">
        <name>Mg(2+)</name>
        <dbReference type="ChEBI" id="CHEBI:18420"/>
    </cofactor>
    <cofactor evidence="11 14">
        <name>Mn(2+)</name>
        <dbReference type="ChEBI" id="CHEBI:29035"/>
    </cofactor>
    <text evidence="11 14">Binds 1 Mg(2+) or Mn(2+) ion per subunit.</text>
</comment>
<evidence type="ECO:0000256" key="15">
    <source>
        <dbReference type="PIRSR" id="PIRSR000108-4"/>
    </source>
</evidence>
<feature type="binding site" evidence="15">
    <location>
        <position position="260"/>
    </location>
    <ligand>
        <name>NADP(+)</name>
        <dbReference type="ChEBI" id="CHEBI:58349"/>
    </ligand>
</feature>
<keyword evidence="4 11" id="KW-0816">Tricarboxylic acid cycle</keyword>
<feature type="binding site" evidence="15">
    <location>
        <begin position="310"/>
        <end position="315"/>
    </location>
    <ligand>
        <name>NADP(+)</name>
        <dbReference type="ChEBI" id="CHEBI:58349"/>
    </ligand>
</feature>
<dbReference type="InterPro" id="IPR004790">
    <property type="entry name" value="Isocitrate_DH_NADP"/>
</dbReference>
<evidence type="ECO:0000256" key="14">
    <source>
        <dbReference type="PIRSR" id="PIRSR000108-3"/>
    </source>
</evidence>
<dbReference type="GO" id="GO:0005739">
    <property type="term" value="C:mitochondrion"/>
    <property type="evidence" value="ECO:0007669"/>
    <property type="project" value="TreeGrafter"/>
</dbReference>
<evidence type="ECO:0000313" key="17">
    <source>
        <dbReference type="EMBL" id="ORX53706.1"/>
    </source>
</evidence>
<feature type="binding site" evidence="15">
    <location>
        <position position="83"/>
    </location>
    <ligand>
        <name>NADP(+)</name>
        <dbReference type="ChEBI" id="CHEBI:58349"/>
    </ligand>
</feature>
<feature type="binding site" evidence="15">
    <location>
        <begin position="76"/>
        <end position="78"/>
    </location>
    <ligand>
        <name>NADP(+)</name>
        <dbReference type="ChEBI" id="CHEBI:58349"/>
    </ligand>
</feature>
<proteinExistence type="inferred from homology"/>
<feature type="binding site" evidence="13">
    <location>
        <position position="78"/>
    </location>
    <ligand>
        <name>D-threo-isocitrate</name>
        <dbReference type="ChEBI" id="CHEBI:15562"/>
    </ligand>
</feature>
<evidence type="ECO:0000256" key="10">
    <source>
        <dbReference type="ARBA" id="ARBA00023554"/>
    </source>
</evidence>
<dbReference type="PANTHER" id="PTHR11822:SF21">
    <property type="entry name" value="ISOCITRATE DEHYDROGENASE [NADP], MITOCHONDRIAL"/>
    <property type="match status" value="1"/>
</dbReference>
<dbReference type="GO" id="GO:0000287">
    <property type="term" value="F:magnesium ion binding"/>
    <property type="evidence" value="ECO:0007669"/>
    <property type="project" value="InterPro"/>
</dbReference>
<evidence type="ECO:0000256" key="11">
    <source>
        <dbReference type="PIRNR" id="PIRNR000108"/>
    </source>
</evidence>
<dbReference type="FunFam" id="3.40.718.10:FF:000002">
    <property type="entry name" value="Isocitrate dehydrogenase [NADP]"/>
    <property type="match status" value="1"/>
</dbReference>
<evidence type="ECO:0000256" key="1">
    <source>
        <dbReference type="ARBA" id="ARBA00001936"/>
    </source>
</evidence>
<comment type="similarity">
    <text evidence="2 11">Belongs to the isocitrate and isopropylmalate dehydrogenases family.</text>
</comment>
<name>A0A1Y1VDK8_9FUNG</name>
<dbReference type="STRING" id="1754191.A0A1Y1VDK8"/>
<dbReference type="GO" id="GO:0006099">
    <property type="term" value="P:tricarboxylic acid cycle"/>
    <property type="evidence" value="ECO:0007669"/>
    <property type="project" value="UniProtKB-KW"/>
</dbReference>
<comment type="catalytic activity">
    <reaction evidence="10 11">
        <text>D-threo-isocitrate + NADP(+) = 2-oxoglutarate + CO2 + NADPH</text>
        <dbReference type="Rhea" id="RHEA:19629"/>
        <dbReference type="ChEBI" id="CHEBI:15562"/>
        <dbReference type="ChEBI" id="CHEBI:16526"/>
        <dbReference type="ChEBI" id="CHEBI:16810"/>
        <dbReference type="ChEBI" id="CHEBI:57783"/>
        <dbReference type="ChEBI" id="CHEBI:58349"/>
        <dbReference type="EC" id="1.1.1.42"/>
    </reaction>
</comment>
<organism evidence="17 18">
    <name type="scientific">Piromyces finnis</name>
    <dbReference type="NCBI Taxonomy" id="1754191"/>
    <lineage>
        <taxon>Eukaryota</taxon>
        <taxon>Fungi</taxon>
        <taxon>Fungi incertae sedis</taxon>
        <taxon>Chytridiomycota</taxon>
        <taxon>Chytridiomycota incertae sedis</taxon>
        <taxon>Neocallimastigomycetes</taxon>
        <taxon>Neocallimastigales</taxon>
        <taxon>Neocallimastigaceae</taxon>
        <taxon>Piromyces</taxon>
    </lineage>
</organism>
<dbReference type="Proteomes" id="UP000193719">
    <property type="component" value="Unassembled WGS sequence"/>
</dbReference>
<dbReference type="Gene3D" id="3.40.718.10">
    <property type="entry name" value="Isopropylmalate Dehydrogenase"/>
    <property type="match status" value="1"/>
</dbReference>
<feature type="site" description="Critical for catalysis" evidence="12">
    <location>
        <position position="212"/>
    </location>
</feature>
<keyword evidence="3" id="KW-0329">Glyoxylate bypass</keyword>
<dbReference type="SMART" id="SM01329">
    <property type="entry name" value="Iso_dh"/>
    <property type="match status" value="1"/>
</dbReference>
<keyword evidence="8 11" id="KW-0560">Oxidoreductase</keyword>
<feature type="binding site" evidence="14">
    <location>
        <position position="252"/>
    </location>
    <ligand>
        <name>Mn(2+)</name>
        <dbReference type="ChEBI" id="CHEBI:29035"/>
    </ligand>
</feature>
<evidence type="ECO:0000256" key="13">
    <source>
        <dbReference type="PIRSR" id="PIRSR000108-2"/>
    </source>
</evidence>
<evidence type="ECO:0000256" key="4">
    <source>
        <dbReference type="ARBA" id="ARBA00022532"/>
    </source>
</evidence>
<feature type="domain" description="Isopropylmalate dehydrogenase-like" evidence="16">
    <location>
        <begin position="10"/>
        <end position="401"/>
    </location>
</feature>
<evidence type="ECO:0000259" key="16">
    <source>
        <dbReference type="SMART" id="SM01329"/>
    </source>
</evidence>
<feature type="binding site" evidence="15">
    <location>
        <position position="328"/>
    </location>
    <ligand>
        <name>NADP(+)</name>
        <dbReference type="ChEBI" id="CHEBI:58349"/>
    </ligand>
</feature>
<dbReference type="AlphaFoldDB" id="A0A1Y1VDK8"/>
<dbReference type="GO" id="GO:0006739">
    <property type="term" value="P:NADP+ metabolic process"/>
    <property type="evidence" value="ECO:0007669"/>
    <property type="project" value="TreeGrafter"/>
</dbReference>
<evidence type="ECO:0000256" key="7">
    <source>
        <dbReference type="ARBA" id="ARBA00022857"/>
    </source>
</evidence>
<sequence>MAAKIKVENPVVEMDGDEMTRIIWKMIKEQLIFPYVDLNIQYYDLSIQKRDETNDQITIDSAEATKKCGVAIKCATITPDEARVKEFNLKKMWKSPNGTIRNILGGTVFRAPIVLKRVPRLVPGWTKPITIGRHAFGDQYRATDFVTPGPGKFQIVFTPEDGSEPITYDVFNYKGTGVGMGMYNTDESIRGFAQSCFQMALSKKQPLYLSTKNTILKAYDGRFKDIFQEIYEKEYKAEFEKLGIWYEHRLIDDMVAQTIKSEGGFVWATKNYDGDVQSDILAQGFGSLGLMTSILVTPDGKTVESEAAHGTVTRHYRRYQQGEETSTNPIASIFAWSRGLAHRAKLDGNEELKKFCDDVEQACISVIDDDGVMTKDLALAIHGKDLKREHYVNTEEFMDAIAKKLASIRA</sequence>
<dbReference type="Pfam" id="PF00180">
    <property type="entry name" value="Iso_dh"/>
    <property type="match status" value="1"/>
</dbReference>
<dbReference type="SUPFAM" id="SSF53659">
    <property type="entry name" value="Isocitrate/Isopropylmalate dehydrogenase-like"/>
    <property type="match status" value="1"/>
</dbReference>
<reference evidence="17 18" key="2">
    <citation type="submission" date="2016-08" db="EMBL/GenBank/DDBJ databases">
        <title>Pervasive Adenine N6-methylation of Active Genes in Fungi.</title>
        <authorList>
            <consortium name="DOE Joint Genome Institute"/>
            <person name="Mondo S.J."/>
            <person name="Dannebaum R.O."/>
            <person name="Kuo R.C."/>
            <person name="Labutti K."/>
            <person name="Haridas S."/>
            <person name="Kuo A."/>
            <person name="Salamov A."/>
            <person name="Ahrendt S.R."/>
            <person name="Lipzen A."/>
            <person name="Sullivan W."/>
            <person name="Andreopoulos W.B."/>
            <person name="Clum A."/>
            <person name="Lindquist E."/>
            <person name="Daum C."/>
            <person name="Ramamoorthy G.K."/>
            <person name="Gryganskyi A."/>
            <person name="Culley D."/>
            <person name="Magnuson J.K."/>
            <person name="James T.Y."/>
            <person name="O'Malley M.A."/>
            <person name="Stajich J.E."/>
            <person name="Spatafora J.W."/>
            <person name="Visel A."/>
            <person name="Grigoriev I.V."/>
        </authorList>
    </citation>
    <scope>NUCLEOTIDE SEQUENCE [LARGE SCALE GENOMIC DNA]</scope>
    <source>
        <strain evidence="18">finn</strain>
    </source>
</reference>
<feature type="binding site" evidence="14">
    <location>
        <position position="275"/>
    </location>
    <ligand>
        <name>Mn(2+)</name>
        <dbReference type="ChEBI" id="CHEBI:29035"/>
    </ligand>
</feature>
<comment type="cofactor">
    <cofactor evidence="1">
        <name>Mn(2+)</name>
        <dbReference type="ChEBI" id="CHEBI:29035"/>
    </cofactor>
</comment>
<feature type="binding site" evidence="13">
    <location>
        <position position="133"/>
    </location>
    <ligand>
        <name>D-threo-isocitrate</name>
        <dbReference type="ChEBI" id="CHEBI:15562"/>
    </ligand>
</feature>
<accession>A0A1Y1VDK8</accession>
<feature type="binding site" evidence="13">
    <location>
        <position position="110"/>
    </location>
    <ligand>
        <name>D-threo-isocitrate</name>
        <dbReference type="ChEBI" id="CHEBI:15562"/>
    </ligand>
</feature>
<dbReference type="NCBIfam" id="NF006156">
    <property type="entry name" value="PRK08299.1"/>
    <property type="match status" value="1"/>
</dbReference>
<evidence type="ECO:0000256" key="3">
    <source>
        <dbReference type="ARBA" id="ARBA00022435"/>
    </source>
</evidence>
<dbReference type="OrthoDB" id="248923at2759"/>
<feature type="site" description="Critical for catalysis" evidence="12">
    <location>
        <position position="140"/>
    </location>
</feature>
<comment type="caution">
    <text evidence="17">The sequence shown here is derived from an EMBL/GenBank/DDBJ whole genome shotgun (WGS) entry which is preliminary data.</text>
</comment>
<evidence type="ECO:0000256" key="8">
    <source>
        <dbReference type="ARBA" id="ARBA00023002"/>
    </source>
</evidence>